<dbReference type="PATRIC" id="fig|1073571.4.peg.4426"/>
<accession>A0A0E4HBG7</accession>
<proteinExistence type="predicted"/>
<evidence type="ECO:0000313" key="1">
    <source>
        <dbReference type="EMBL" id="CQR56541.1"/>
    </source>
</evidence>
<dbReference type="Proteomes" id="UP000033163">
    <property type="component" value="Chromosome I"/>
</dbReference>
<protein>
    <recommendedName>
        <fullName evidence="3">DNA alkylation repair enzyme</fullName>
    </recommendedName>
</protein>
<evidence type="ECO:0000313" key="2">
    <source>
        <dbReference type="Proteomes" id="UP000033163"/>
    </source>
</evidence>
<reference evidence="2" key="1">
    <citation type="submission" date="2015-03" db="EMBL/GenBank/DDBJ databases">
        <authorList>
            <person name="Wibberg D."/>
        </authorList>
    </citation>
    <scope>NUCLEOTIDE SEQUENCE [LARGE SCALE GENOMIC DNA]</scope>
</reference>
<name>A0A0E4HBG7_9BACL</name>
<sequence>MTMKEEEINHHLEILIYEDFEFHPQHYIKDFIKIPNDIVSHKHLLKGASLDSNSIEYLVDLVVNDLKENRRFRRGECLKVLKQIIKNRESEDLPKSLISKLFYLYKSFILVGREEIQWAVSLFIKNQVLDNDEILWLIDNYQESDHLVNRLLRYPKANSLIFKWAEDVYKNGLLLDRQSEVVAILISDSIPKYISVSADTLMWGIYYSRCDLKKKEELIVNHLDFTDYLAAIKIAARLNIPTVVKNLLGHYMELASER</sequence>
<evidence type="ECO:0008006" key="3">
    <source>
        <dbReference type="Google" id="ProtNLM"/>
    </source>
</evidence>
<dbReference type="EMBL" id="LN831776">
    <property type="protein sequence ID" value="CQR56541.1"/>
    <property type="molecule type" value="Genomic_DNA"/>
</dbReference>
<gene>
    <name evidence="1" type="ORF">PRIO_4139</name>
</gene>
<dbReference type="KEGG" id="pri:PRIO_4139"/>
<organism evidence="1 2">
    <name type="scientific">Paenibacillus riograndensis SBR5</name>
    <dbReference type="NCBI Taxonomy" id="1073571"/>
    <lineage>
        <taxon>Bacteria</taxon>
        <taxon>Bacillati</taxon>
        <taxon>Bacillota</taxon>
        <taxon>Bacilli</taxon>
        <taxon>Bacillales</taxon>
        <taxon>Paenibacillaceae</taxon>
        <taxon>Paenibacillus</taxon>
        <taxon>Paenibacillus sonchi group</taxon>
    </lineage>
</organism>
<dbReference type="AlphaFoldDB" id="A0A0E4HBG7"/>
<dbReference type="HOGENOM" id="CLU_1053124_0_0_9"/>